<name>A0AAE0EZ28_9CHLO</name>
<dbReference type="PANTHER" id="PTHR43741:SF4">
    <property type="entry name" value="FMN-DEPENDENT NADH:QUINONE OXIDOREDUCTASE"/>
    <property type="match status" value="1"/>
</dbReference>
<dbReference type="Proteomes" id="UP001190700">
    <property type="component" value="Unassembled WGS sequence"/>
</dbReference>
<evidence type="ECO:0000313" key="3">
    <source>
        <dbReference type="Proteomes" id="UP001190700"/>
    </source>
</evidence>
<dbReference type="InterPro" id="IPR050104">
    <property type="entry name" value="FMN-dep_NADH:Q_OxRdtase_AzoR1"/>
</dbReference>
<proteinExistence type="predicted"/>
<accession>A0AAE0EZ28</accession>
<gene>
    <name evidence="2" type="ORF">CYMTET_44948</name>
</gene>
<dbReference type="InterPro" id="IPR003680">
    <property type="entry name" value="Flavodoxin_fold"/>
</dbReference>
<protein>
    <recommendedName>
        <fullName evidence="1">Flavodoxin-like fold domain-containing protein</fullName>
    </recommendedName>
</protein>
<organism evidence="2 3">
    <name type="scientific">Cymbomonas tetramitiformis</name>
    <dbReference type="NCBI Taxonomy" id="36881"/>
    <lineage>
        <taxon>Eukaryota</taxon>
        <taxon>Viridiplantae</taxon>
        <taxon>Chlorophyta</taxon>
        <taxon>Pyramimonadophyceae</taxon>
        <taxon>Pyramimonadales</taxon>
        <taxon>Pyramimonadaceae</taxon>
        <taxon>Cymbomonas</taxon>
    </lineage>
</organism>
<feature type="domain" description="Flavodoxin-like fold" evidence="1">
    <location>
        <begin position="32"/>
        <end position="148"/>
    </location>
</feature>
<dbReference type="Gene3D" id="3.40.50.360">
    <property type="match status" value="1"/>
</dbReference>
<dbReference type="AlphaFoldDB" id="A0AAE0EZ28"/>
<comment type="caution">
    <text evidence="2">The sequence shown here is derived from an EMBL/GenBank/DDBJ whole genome shotgun (WGS) entry which is preliminary data.</text>
</comment>
<sequence length="164" mass="18754">MGLLPRFVTWFVDEKYDSYCATFPPPEAYPVKVLVITCSPMKEGSASIEMVNYFLSEYKKVRPQDVVEVLDLTAGELPPFSAAHAAVKYSTWGASKEPPVELKDDWEYTTALIERLITYDKFIFGVSMWNMTFPHTLKLFFDHIIQPHLVQPPACQCFVPTPPR</sequence>
<dbReference type="PANTHER" id="PTHR43741">
    <property type="entry name" value="FMN-DEPENDENT NADH-AZOREDUCTASE 1"/>
    <property type="match status" value="1"/>
</dbReference>
<reference evidence="2 3" key="1">
    <citation type="journal article" date="2015" name="Genome Biol. Evol.">
        <title>Comparative Genomics of a Bacterivorous Green Alga Reveals Evolutionary Causalities and Consequences of Phago-Mixotrophic Mode of Nutrition.</title>
        <authorList>
            <person name="Burns J.A."/>
            <person name="Paasch A."/>
            <person name="Narechania A."/>
            <person name="Kim E."/>
        </authorList>
    </citation>
    <scope>NUCLEOTIDE SEQUENCE [LARGE SCALE GENOMIC DNA]</scope>
    <source>
        <strain evidence="2 3">PLY_AMNH</strain>
    </source>
</reference>
<dbReference type="EMBL" id="LGRX02030601">
    <property type="protein sequence ID" value="KAK3245484.1"/>
    <property type="molecule type" value="Genomic_DNA"/>
</dbReference>
<dbReference type="SUPFAM" id="SSF52218">
    <property type="entry name" value="Flavoproteins"/>
    <property type="match status" value="1"/>
</dbReference>
<keyword evidence="3" id="KW-1185">Reference proteome</keyword>
<dbReference type="InterPro" id="IPR029039">
    <property type="entry name" value="Flavoprotein-like_sf"/>
</dbReference>
<evidence type="ECO:0000259" key="1">
    <source>
        <dbReference type="Pfam" id="PF02525"/>
    </source>
</evidence>
<dbReference type="Pfam" id="PF02525">
    <property type="entry name" value="Flavodoxin_2"/>
    <property type="match status" value="1"/>
</dbReference>
<evidence type="ECO:0000313" key="2">
    <source>
        <dbReference type="EMBL" id="KAK3245484.1"/>
    </source>
</evidence>